<evidence type="ECO:0000313" key="2">
    <source>
        <dbReference type="Proteomes" id="UP000634136"/>
    </source>
</evidence>
<keyword evidence="2" id="KW-1185">Reference proteome</keyword>
<accession>A0A834SXV8</accession>
<comment type="caution">
    <text evidence="1">The sequence shown here is derived from an EMBL/GenBank/DDBJ whole genome shotgun (WGS) entry which is preliminary data.</text>
</comment>
<dbReference type="EMBL" id="JAAIUW010000010">
    <property type="protein sequence ID" value="KAF7811781.1"/>
    <property type="molecule type" value="Genomic_DNA"/>
</dbReference>
<reference evidence="1" key="1">
    <citation type="submission" date="2020-09" db="EMBL/GenBank/DDBJ databases">
        <title>Genome-Enabled Discovery of Anthraquinone Biosynthesis in Senna tora.</title>
        <authorList>
            <person name="Kang S.-H."/>
            <person name="Pandey R.P."/>
            <person name="Lee C.-M."/>
            <person name="Sim J.-S."/>
            <person name="Jeong J.-T."/>
            <person name="Choi B.-S."/>
            <person name="Jung M."/>
            <person name="Ginzburg D."/>
            <person name="Zhao K."/>
            <person name="Won S.Y."/>
            <person name="Oh T.-J."/>
            <person name="Yu Y."/>
            <person name="Kim N.-H."/>
            <person name="Lee O.R."/>
            <person name="Lee T.-H."/>
            <person name="Bashyal P."/>
            <person name="Kim T.-S."/>
            <person name="Lee W.-H."/>
            <person name="Kawkins C."/>
            <person name="Kim C.-K."/>
            <person name="Kim J.S."/>
            <person name="Ahn B.O."/>
            <person name="Rhee S.Y."/>
            <person name="Sohng J.K."/>
        </authorList>
    </citation>
    <scope>NUCLEOTIDE SEQUENCE</scope>
    <source>
        <tissue evidence="1">Leaf</tissue>
    </source>
</reference>
<gene>
    <name evidence="1" type="ORF">G2W53_032757</name>
</gene>
<sequence>MTDKNITQELEGTKYGHQGIMIPSKVWD</sequence>
<dbReference type="AlphaFoldDB" id="A0A834SXV8"/>
<evidence type="ECO:0000313" key="1">
    <source>
        <dbReference type="EMBL" id="KAF7811781.1"/>
    </source>
</evidence>
<proteinExistence type="predicted"/>
<organism evidence="1 2">
    <name type="scientific">Senna tora</name>
    <dbReference type="NCBI Taxonomy" id="362788"/>
    <lineage>
        <taxon>Eukaryota</taxon>
        <taxon>Viridiplantae</taxon>
        <taxon>Streptophyta</taxon>
        <taxon>Embryophyta</taxon>
        <taxon>Tracheophyta</taxon>
        <taxon>Spermatophyta</taxon>
        <taxon>Magnoliopsida</taxon>
        <taxon>eudicotyledons</taxon>
        <taxon>Gunneridae</taxon>
        <taxon>Pentapetalae</taxon>
        <taxon>rosids</taxon>
        <taxon>fabids</taxon>
        <taxon>Fabales</taxon>
        <taxon>Fabaceae</taxon>
        <taxon>Caesalpinioideae</taxon>
        <taxon>Cassia clade</taxon>
        <taxon>Senna</taxon>
    </lineage>
</organism>
<protein>
    <submittedName>
        <fullName evidence="1">Uncharacterized protein</fullName>
    </submittedName>
</protein>
<dbReference type="Proteomes" id="UP000634136">
    <property type="component" value="Unassembled WGS sequence"/>
</dbReference>
<name>A0A834SXV8_9FABA</name>